<feature type="region of interest" description="Disordered" evidence="1">
    <location>
        <begin position="67"/>
        <end position="86"/>
    </location>
</feature>
<sequence length="268" mass="28168">MAIRMLQHRSRAPARGATLPRLLARLEALEPVQPTQAPADLLGDWLDWQRAVALSRALDDVPQAPEPEAAEHAGMTPDGTASACGPDAPAALASGVLERRAALVDAIEDDARDWTRPLRPRPGEDGMGAAAGAGAVQRHCQGLQRDLQSAVGRLRGELREQLARRGDGPARLAAVDAVMEGLLAPREHALLVPVVPALVARFERLHALNAGADAGADAGAGAAAPVAPAGWRDRFRAEARQVLLAELDLRFQPIEALLAALRSPGPDA</sequence>
<name>A0ABR8ULH0_9GAMM</name>
<dbReference type="Pfam" id="PF11828">
    <property type="entry name" value="DUF3348"/>
    <property type="match status" value="1"/>
</dbReference>
<evidence type="ECO:0000313" key="2">
    <source>
        <dbReference type="EMBL" id="MBD7988872.1"/>
    </source>
</evidence>
<comment type="caution">
    <text evidence="2">The sequence shown here is derived from an EMBL/GenBank/DDBJ whole genome shotgun (WGS) entry which is preliminary data.</text>
</comment>
<dbReference type="InterPro" id="IPR021783">
    <property type="entry name" value="DUF3348"/>
</dbReference>
<dbReference type="Proteomes" id="UP000647183">
    <property type="component" value="Unassembled WGS sequence"/>
</dbReference>
<evidence type="ECO:0000313" key="3">
    <source>
        <dbReference type="Proteomes" id="UP000647183"/>
    </source>
</evidence>
<organism evidence="2 3">
    <name type="scientific">Luteimonas colneyensis</name>
    <dbReference type="NCBI Taxonomy" id="2762230"/>
    <lineage>
        <taxon>Bacteria</taxon>
        <taxon>Pseudomonadati</taxon>
        <taxon>Pseudomonadota</taxon>
        <taxon>Gammaproteobacteria</taxon>
        <taxon>Lysobacterales</taxon>
        <taxon>Lysobacteraceae</taxon>
        <taxon>Luteimonas</taxon>
    </lineage>
</organism>
<dbReference type="EMBL" id="JACSQJ010000008">
    <property type="protein sequence ID" value="MBD7988872.1"/>
    <property type="molecule type" value="Genomic_DNA"/>
</dbReference>
<evidence type="ECO:0000256" key="1">
    <source>
        <dbReference type="SAM" id="MobiDB-lite"/>
    </source>
</evidence>
<protein>
    <submittedName>
        <fullName evidence="2">DUF3348 family protein</fullName>
    </submittedName>
</protein>
<reference evidence="2 3" key="1">
    <citation type="submission" date="2020-08" db="EMBL/GenBank/DDBJ databases">
        <title>A Genomic Blueprint of the Chicken Gut Microbiome.</title>
        <authorList>
            <person name="Gilroy R."/>
            <person name="Ravi A."/>
            <person name="Getino M."/>
            <person name="Pursley I."/>
            <person name="Horton D.L."/>
            <person name="Alikhan N.-F."/>
            <person name="Baker D."/>
            <person name="Gharbi K."/>
            <person name="Hall N."/>
            <person name="Watson M."/>
            <person name="Adriaenssens E.M."/>
            <person name="Foster-Nyarko E."/>
            <person name="Jarju S."/>
            <person name="Secka A."/>
            <person name="Antonio M."/>
            <person name="Oren A."/>
            <person name="Chaudhuri R."/>
            <person name="La Ragione R.M."/>
            <person name="Hildebrand F."/>
            <person name="Pallen M.J."/>
        </authorList>
    </citation>
    <scope>NUCLEOTIDE SEQUENCE [LARGE SCALE GENOMIC DNA]</scope>
    <source>
        <strain evidence="2 3">Sa2BVA3</strain>
    </source>
</reference>
<keyword evidence="3" id="KW-1185">Reference proteome</keyword>
<proteinExistence type="predicted"/>
<accession>A0ABR8ULH0</accession>
<gene>
    <name evidence="2" type="ORF">H9645_12610</name>
</gene>